<dbReference type="EMBL" id="CP011310">
    <property type="protein sequence ID" value="AKQ42890.2"/>
    <property type="molecule type" value="Genomic_DNA"/>
</dbReference>
<protein>
    <submittedName>
        <fullName evidence="2">Uncharacterized protein</fullName>
    </submittedName>
</protein>
<name>A0A0H4VEW1_9SPHN</name>
<evidence type="ECO:0000256" key="1">
    <source>
        <dbReference type="SAM" id="MobiDB-lite"/>
    </source>
</evidence>
<feature type="region of interest" description="Disordered" evidence="1">
    <location>
        <begin position="1"/>
        <end position="33"/>
    </location>
</feature>
<evidence type="ECO:0000313" key="3">
    <source>
        <dbReference type="Proteomes" id="UP000059113"/>
    </source>
</evidence>
<dbReference type="AlphaFoldDB" id="A0A0H4VEW1"/>
<evidence type="ECO:0000313" key="2">
    <source>
        <dbReference type="EMBL" id="AKQ42890.2"/>
    </source>
</evidence>
<proteinExistence type="predicted"/>
<gene>
    <name evidence="2" type="ORF">CP97_13910</name>
</gene>
<reference evidence="3" key="2">
    <citation type="submission" date="2015-04" db="EMBL/GenBank/DDBJ databases">
        <title>The complete genome sequence of Erythrobacter sp. s21-N3.</title>
        <authorList>
            <person name="Zhuang L."/>
            <person name="Liu Y."/>
            <person name="Shao Z."/>
        </authorList>
    </citation>
    <scope>NUCLEOTIDE SEQUENCE [LARGE SCALE GENOMIC DNA]</scope>
    <source>
        <strain evidence="3">s21-N3</strain>
    </source>
</reference>
<reference evidence="2 3" key="1">
    <citation type="journal article" date="2015" name="Int. J. Syst. Evol. Microbiol.">
        <title>Erythrobacter atlanticus sp. nov., a bacterium from ocean sediment able to degrade polycyclic aromatic hydrocarbons.</title>
        <authorList>
            <person name="Zhuang L."/>
            <person name="Liu Y."/>
            <person name="Wang L."/>
            <person name="Wang W."/>
            <person name="Shao Z."/>
        </authorList>
    </citation>
    <scope>NUCLEOTIDE SEQUENCE [LARGE SCALE GENOMIC DNA]</scope>
    <source>
        <strain evidence="3">s21-N3</strain>
    </source>
</reference>
<organism evidence="2 3">
    <name type="scientific">Aurantiacibacter atlanticus</name>
    <dbReference type="NCBI Taxonomy" id="1648404"/>
    <lineage>
        <taxon>Bacteria</taxon>
        <taxon>Pseudomonadati</taxon>
        <taxon>Pseudomonadota</taxon>
        <taxon>Alphaproteobacteria</taxon>
        <taxon>Sphingomonadales</taxon>
        <taxon>Erythrobacteraceae</taxon>
        <taxon>Aurantiacibacter</taxon>
    </lineage>
</organism>
<dbReference type="KEGG" id="ery:CP97_13910"/>
<accession>A0A0H4VEW1</accession>
<sequence>MGGEVQKPVPSREGLNDQALQIENVPSRRDDMGISSVGGTLRCPVAHCERWNIEKCRADRMMAHAIYGREHDRIGLLVQSFLRETFHSQNWHSQRIEP</sequence>
<dbReference type="STRING" id="1648404.CP97_13910"/>
<dbReference type="Proteomes" id="UP000059113">
    <property type="component" value="Chromosome"/>
</dbReference>
<keyword evidence="3" id="KW-1185">Reference proteome</keyword>